<protein>
    <recommendedName>
        <fullName evidence="3">RING-type domain-containing protein</fullName>
    </recommendedName>
</protein>
<evidence type="ECO:0000259" key="3">
    <source>
        <dbReference type="PROSITE" id="PS50089"/>
    </source>
</evidence>
<dbReference type="AlphaFoldDB" id="A0A6A5ZLF6"/>
<dbReference type="CDD" id="cd16448">
    <property type="entry name" value="RING-H2"/>
    <property type="match status" value="1"/>
</dbReference>
<dbReference type="InterPro" id="IPR013083">
    <property type="entry name" value="Znf_RING/FYVE/PHD"/>
</dbReference>
<keyword evidence="1" id="KW-0479">Metal-binding</keyword>
<feature type="region of interest" description="Disordered" evidence="2">
    <location>
        <begin position="489"/>
        <end position="529"/>
    </location>
</feature>
<dbReference type="PROSITE" id="PS50089">
    <property type="entry name" value="ZF_RING_2"/>
    <property type="match status" value="1"/>
</dbReference>
<gene>
    <name evidence="4" type="ORF">BDV96DRAFT_596032</name>
</gene>
<name>A0A6A5ZLF6_9PLEO</name>
<dbReference type="Gene3D" id="3.30.40.10">
    <property type="entry name" value="Zinc/RING finger domain, C3HC4 (zinc finger)"/>
    <property type="match status" value="1"/>
</dbReference>
<keyword evidence="1" id="KW-0863">Zinc-finger</keyword>
<dbReference type="Proteomes" id="UP000799770">
    <property type="component" value="Unassembled WGS sequence"/>
</dbReference>
<evidence type="ECO:0000313" key="5">
    <source>
        <dbReference type="Proteomes" id="UP000799770"/>
    </source>
</evidence>
<dbReference type="GO" id="GO:0008270">
    <property type="term" value="F:zinc ion binding"/>
    <property type="evidence" value="ECO:0007669"/>
    <property type="project" value="UniProtKB-KW"/>
</dbReference>
<organism evidence="4 5">
    <name type="scientific">Lophiotrema nucula</name>
    <dbReference type="NCBI Taxonomy" id="690887"/>
    <lineage>
        <taxon>Eukaryota</taxon>
        <taxon>Fungi</taxon>
        <taxon>Dikarya</taxon>
        <taxon>Ascomycota</taxon>
        <taxon>Pezizomycotina</taxon>
        <taxon>Dothideomycetes</taxon>
        <taxon>Pleosporomycetidae</taxon>
        <taxon>Pleosporales</taxon>
        <taxon>Lophiotremataceae</taxon>
        <taxon>Lophiotrema</taxon>
    </lineage>
</organism>
<proteinExistence type="predicted"/>
<accession>A0A6A5ZLF6</accession>
<dbReference type="SUPFAM" id="SSF57850">
    <property type="entry name" value="RING/U-box"/>
    <property type="match status" value="1"/>
</dbReference>
<feature type="domain" description="RING-type" evidence="3">
    <location>
        <begin position="434"/>
        <end position="482"/>
    </location>
</feature>
<evidence type="ECO:0000313" key="4">
    <source>
        <dbReference type="EMBL" id="KAF2119288.1"/>
    </source>
</evidence>
<evidence type="ECO:0000256" key="1">
    <source>
        <dbReference type="PROSITE-ProRule" id="PRU00175"/>
    </source>
</evidence>
<sequence>MEDYHVNGNIPDEEPKADTGVFIPSLSKALAPFITEEARSEGYEWEWQNEDWTCVNACSYHLQSILELFEVIVHMSIGIFASGLSDFTVEDARNHLELVCASTDTPQVVADAMQEVSVEEVWNIVRQNAPIIGNPTLTLQTRSWIKRSRLWLYHCATHKRAGLTNEQTWLLERSLWPKSKMYELESNLREQLRHVEQVSKHFFPEFEESFDDLGHVSEEDRPSVIKEVISHFVRIAMAVADIWETSSLVWPNRDMPPYGCYVRGYKAMRDLINKEVCDRFSPKSVHVRYALSGGSIKGVWDFLWYEAREAQHFNEFKESTLSMHLFNWLLLGFAIACDDKSSQRHVRPLRFVSPILPYESYRVDFEHPGFSFAFQDVSEVILYGDEFGQSVEYFGEMEIPEDLEDAELVAVGPPIDVQPFVEPVTTNIAEGDVCALCCEELLDGESKCVQLKVCGRHCFHRSCIEDLINSSSKVSNLCPMDRKEICPKRPVMPKDQVEATIDDGAHSGEEDDWDSVYDEDADDEFADSP</sequence>
<keyword evidence="5" id="KW-1185">Reference proteome</keyword>
<reference evidence="4" key="1">
    <citation type="journal article" date="2020" name="Stud. Mycol.">
        <title>101 Dothideomycetes genomes: a test case for predicting lifestyles and emergence of pathogens.</title>
        <authorList>
            <person name="Haridas S."/>
            <person name="Albert R."/>
            <person name="Binder M."/>
            <person name="Bloem J."/>
            <person name="Labutti K."/>
            <person name="Salamov A."/>
            <person name="Andreopoulos B."/>
            <person name="Baker S."/>
            <person name="Barry K."/>
            <person name="Bills G."/>
            <person name="Bluhm B."/>
            <person name="Cannon C."/>
            <person name="Castanera R."/>
            <person name="Culley D."/>
            <person name="Daum C."/>
            <person name="Ezra D."/>
            <person name="Gonzalez J."/>
            <person name="Henrissat B."/>
            <person name="Kuo A."/>
            <person name="Liang C."/>
            <person name="Lipzen A."/>
            <person name="Lutzoni F."/>
            <person name="Magnuson J."/>
            <person name="Mondo S."/>
            <person name="Nolan M."/>
            <person name="Ohm R."/>
            <person name="Pangilinan J."/>
            <person name="Park H.-J."/>
            <person name="Ramirez L."/>
            <person name="Alfaro M."/>
            <person name="Sun H."/>
            <person name="Tritt A."/>
            <person name="Yoshinaga Y."/>
            <person name="Zwiers L.-H."/>
            <person name="Turgeon B."/>
            <person name="Goodwin S."/>
            <person name="Spatafora J."/>
            <person name="Crous P."/>
            <person name="Grigoriev I."/>
        </authorList>
    </citation>
    <scope>NUCLEOTIDE SEQUENCE</scope>
    <source>
        <strain evidence="4">CBS 627.86</strain>
    </source>
</reference>
<dbReference type="EMBL" id="ML977315">
    <property type="protein sequence ID" value="KAF2119288.1"/>
    <property type="molecule type" value="Genomic_DNA"/>
</dbReference>
<dbReference type="InterPro" id="IPR001841">
    <property type="entry name" value="Znf_RING"/>
</dbReference>
<dbReference type="OrthoDB" id="21204at2759"/>
<feature type="compositionally biased region" description="Acidic residues" evidence="2">
    <location>
        <begin position="509"/>
        <end position="529"/>
    </location>
</feature>
<keyword evidence="1" id="KW-0862">Zinc</keyword>
<evidence type="ECO:0000256" key="2">
    <source>
        <dbReference type="SAM" id="MobiDB-lite"/>
    </source>
</evidence>